<dbReference type="AlphaFoldDB" id="A0A6A7C9N7"/>
<evidence type="ECO:0000259" key="12">
    <source>
        <dbReference type="Pfam" id="PF00155"/>
    </source>
</evidence>
<proteinExistence type="inferred from homology"/>
<accession>A0A6A7C9N7</accession>
<evidence type="ECO:0000256" key="6">
    <source>
        <dbReference type="ARBA" id="ARBA00022605"/>
    </source>
</evidence>
<dbReference type="PANTHER" id="PTHR42885:SF2">
    <property type="entry name" value="HISTIDINOL-PHOSPHATE AMINOTRANSFERASE"/>
    <property type="match status" value="1"/>
</dbReference>
<keyword evidence="9" id="KW-0368">Histidine biosynthesis</keyword>
<reference evidence="13" key="1">
    <citation type="journal article" date="2020" name="Stud. Mycol.">
        <title>101 Dothideomycetes genomes: a test case for predicting lifestyles and emergence of pathogens.</title>
        <authorList>
            <person name="Haridas S."/>
            <person name="Albert R."/>
            <person name="Binder M."/>
            <person name="Bloem J."/>
            <person name="Labutti K."/>
            <person name="Salamov A."/>
            <person name="Andreopoulos B."/>
            <person name="Baker S."/>
            <person name="Barry K."/>
            <person name="Bills G."/>
            <person name="Bluhm B."/>
            <person name="Cannon C."/>
            <person name="Castanera R."/>
            <person name="Culley D."/>
            <person name="Daum C."/>
            <person name="Ezra D."/>
            <person name="Gonzalez J."/>
            <person name="Henrissat B."/>
            <person name="Kuo A."/>
            <person name="Liang C."/>
            <person name="Lipzen A."/>
            <person name="Lutzoni F."/>
            <person name="Magnuson J."/>
            <person name="Mondo S."/>
            <person name="Nolan M."/>
            <person name="Ohm R."/>
            <person name="Pangilinan J."/>
            <person name="Park H.-J."/>
            <person name="Ramirez L."/>
            <person name="Alfaro M."/>
            <person name="Sun H."/>
            <person name="Tritt A."/>
            <person name="Yoshinaga Y."/>
            <person name="Zwiers L.-H."/>
            <person name="Turgeon B."/>
            <person name="Goodwin S."/>
            <person name="Spatafora J."/>
            <person name="Crous P."/>
            <person name="Grigoriev I."/>
        </authorList>
    </citation>
    <scope>NUCLEOTIDE SEQUENCE</scope>
    <source>
        <strain evidence="13">CBS 480.64</strain>
    </source>
</reference>
<evidence type="ECO:0000256" key="9">
    <source>
        <dbReference type="ARBA" id="ARBA00023102"/>
    </source>
</evidence>
<dbReference type="GO" id="GO:0000105">
    <property type="term" value="P:L-histidine biosynthetic process"/>
    <property type="evidence" value="ECO:0007669"/>
    <property type="project" value="UniProtKB-KW"/>
</dbReference>
<evidence type="ECO:0000256" key="3">
    <source>
        <dbReference type="ARBA" id="ARBA00008392"/>
    </source>
</evidence>
<dbReference type="InterPro" id="IPR004839">
    <property type="entry name" value="Aminotransferase_I/II_large"/>
</dbReference>
<dbReference type="PROSITE" id="PS00599">
    <property type="entry name" value="AA_TRANSFER_CLASS_2"/>
    <property type="match status" value="1"/>
</dbReference>
<gene>
    <name evidence="13" type="ORF">K470DRAFT_239103</name>
</gene>
<organism evidence="13 14">
    <name type="scientific">Piedraia hortae CBS 480.64</name>
    <dbReference type="NCBI Taxonomy" id="1314780"/>
    <lineage>
        <taxon>Eukaryota</taxon>
        <taxon>Fungi</taxon>
        <taxon>Dikarya</taxon>
        <taxon>Ascomycota</taxon>
        <taxon>Pezizomycotina</taxon>
        <taxon>Dothideomycetes</taxon>
        <taxon>Dothideomycetidae</taxon>
        <taxon>Capnodiales</taxon>
        <taxon>Piedraiaceae</taxon>
        <taxon>Piedraia</taxon>
    </lineage>
</organism>
<evidence type="ECO:0000313" key="14">
    <source>
        <dbReference type="Proteomes" id="UP000799421"/>
    </source>
</evidence>
<keyword evidence="5 13" id="KW-0032">Aminotransferase</keyword>
<comment type="pathway">
    <text evidence="2">Amino-acid biosynthesis; L-histidine biosynthesis; L-histidine from 5-phospho-alpha-D-ribose 1-diphosphate: step 7/9.</text>
</comment>
<keyword evidence="7 13" id="KW-0808">Transferase</keyword>
<dbReference type="Proteomes" id="UP000799421">
    <property type="component" value="Unassembled WGS sequence"/>
</dbReference>
<evidence type="ECO:0000256" key="2">
    <source>
        <dbReference type="ARBA" id="ARBA00005011"/>
    </source>
</evidence>
<comment type="similarity">
    <text evidence="3">Belongs to the class-II pyridoxal-phosphate-dependent aminotransferase family.</text>
</comment>
<evidence type="ECO:0000256" key="1">
    <source>
        <dbReference type="ARBA" id="ARBA00001933"/>
    </source>
</evidence>
<evidence type="ECO:0000256" key="11">
    <source>
        <dbReference type="ARBA" id="ARBA00047481"/>
    </source>
</evidence>
<name>A0A6A7C9N7_9PEZI</name>
<dbReference type="InterPro" id="IPR015421">
    <property type="entry name" value="PyrdxlP-dep_Trfase_major"/>
</dbReference>
<comment type="cofactor">
    <cofactor evidence="1">
        <name>pyridoxal 5'-phosphate</name>
        <dbReference type="ChEBI" id="CHEBI:597326"/>
    </cofactor>
</comment>
<dbReference type="InterPro" id="IPR005861">
    <property type="entry name" value="HisP_aminotrans"/>
</dbReference>
<dbReference type="NCBIfam" id="TIGR01141">
    <property type="entry name" value="hisC"/>
    <property type="match status" value="1"/>
</dbReference>
<dbReference type="PANTHER" id="PTHR42885">
    <property type="entry name" value="HISTIDINOL-PHOSPHATE AMINOTRANSFERASE-RELATED"/>
    <property type="match status" value="1"/>
</dbReference>
<feature type="domain" description="Aminotransferase class I/classII large" evidence="12">
    <location>
        <begin position="49"/>
        <end position="377"/>
    </location>
</feature>
<evidence type="ECO:0000256" key="10">
    <source>
        <dbReference type="ARBA" id="ARBA00030262"/>
    </source>
</evidence>
<keyword evidence="8" id="KW-0663">Pyridoxal phosphate</keyword>
<protein>
    <recommendedName>
        <fullName evidence="4">histidinol-phosphate transaminase</fullName>
        <ecNumber evidence="4">2.6.1.9</ecNumber>
    </recommendedName>
    <alternativeName>
        <fullName evidence="10">Imidazole acetol-phosphate transaminase</fullName>
    </alternativeName>
</protein>
<dbReference type="Pfam" id="PF00155">
    <property type="entry name" value="Aminotran_1_2"/>
    <property type="match status" value="1"/>
</dbReference>
<keyword evidence="14" id="KW-1185">Reference proteome</keyword>
<dbReference type="InterPro" id="IPR015424">
    <property type="entry name" value="PyrdxlP-dep_Trfase"/>
</dbReference>
<dbReference type="EMBL" id="MU005957">
    <property type="protein sequence ID" value="KAF2864276.1"/>
    <property type="molecule type" value="Genomic_DNA"/>
</dbReference>
<evidence type="ECO:0000313" key="13">
    <source>
        <dbReference type="EMBL" id="KAF2864276.1"/>
    </source>
</evidence>
<dbReference type="CDD" id="cd00609">
    <property type="entry name" value="AAT_like"/>
    <property type="match status" value="1"/>
</dbReference>
<dbReference type="GO" id="GO:0004400">
    <property type="term" value="F:histidinol-phosphate transaminase activity"/>
    <property type="evidence" value="ECO:0007669"/>
    <property type="project" value="UniProtKB-EC"/>
</dbReference>
<dbReference type="GO" id="GO:0030170">
    <property type="term" value="F:pyridoxal phosphate binding"/>
    <property type="evidence" value="ECO:0007669"/>
    <property type="project" value="InterPro"/>
</dbReference>
<evidence type="ECO:0000256" key="4">
    <source>
        <dbReference type="ARBA" id="ARBA00012748"/>
    </source>
</evidence>
<dbReference type="InterPro" id="IPR015422">
    <property type="entry name" value="PyrdxlP-dep_Trfase_small"/>
</dbReference>
<dbReference type="EC" id="2.6.1.9" evidence="4"/>
<evidence type="ECO:0000256" key="7">
    <source>
        <dbReference type="ARBA" id="ARBA00022679"/>
    </source>
</evidence>
<sequence>MAFNLSTCARPNILSLTPYRCARDDYKEAPGQILLDANENTHGHSLSPSEGPLNRYPDPHQNELKQAICALRNENPTNPLTEENLFLGVGSDELIDALMRAFCVPGKDKIITTPPTYGMYSVAAKINDVEVLTIPLEGDDFSLQTEKIISTITNPPPSESEKGRVKLVFLCSPGNPTGVCIPPSSIKTLLSTPFNGLIIIDEAYIDFSTSTPSLAPLVPSYPNLIVLQTLSKAFGLAGIRMGIGFAPKNIAAMLNGLKAPYNVSSLASRAAIKALQPAALENMRRNRDDILQQKGVLMDVLPGIKGVGRIRGGKDANFVLFEVCDKQGRSNEFAKRVYATLAQRGVVIRFRGEEYGCEGCLRATVGTEEENKWLVKELRDVLEG</sequence>
<dbReference type="Gene3D" id="3.90.1150.10">
    <property type="entry name" value="Aspartate Aminotransferase, domain 1"/>
    <property type="match status" value="1"/>
</dbReference>
<dbReference type="Gene3D" id="3.40.640.10">
    <property type="entry name" value="Type I PLP-dependent aspartate aminotransferase-like (Major domain)"/>
    <property type="match status" value="1"/>
</dbReference>
<dbReference type="OrthoDB" id="2015537at2759"/>
<evidence type="ECO:0000256" key="8">
    <source>
        <dbReference type="ARBA" id="ARBA00022898"/>
    </source>
</evidence>
<dbReference type="HAMAP" id="MF_01023">
    <property type="entry name" value="HisC_aminotrans_2"/>
    <property type="match status" value="1"/>
</dbReference>
<comment type="catalytic activity">
    <reaction evidence="11">
        <text>L-histidinol phosphate + 2-oxoglutarate = 3-(imidazol-4-yl)-2-oxopropyl phosphate + L-glutamate</text>
        <dbReference type="Rhea" id="RHEA:23744"/>
        <dbReference type="ChEBI" id="CHEBI:16810"/>
        <dbReference type="ChEBI" id="CHEBI:29985"/>
        <dbReference type="ChEBI" id="CHEBI:57766"/>
        <dbReference type="ChEBI" id="CHEBI:57980"/>
        <dbReference type="EC" id="2.6.1.9"/>
    </reaction>
</comment>
<dbReference type="SUPFAM" id="SSF53383">
    <property type="entry name" value="PLP-dependent transferases"/>
    <property type="match status" value="1"/>
</dbReference>
<evidence type="ECO:0000256" key="5">
    <source>
        <dbReference type="ARBA" id="ARBA00022576"/>
    </source>
</evidence>
<dbReference type="InterPro" id="IPR001917">
    <property type="entry name" value="Aminotrans_II_pyridoxalP_BS"/>
</dbReference>
<keyword evidence="6" id="KW-0028">Amino-acid biosynthesis</keyword>